<dbReference type="EMBL" id="BMRE01000018">
    <property type="protein sequence ID" value="GGU46176.1"/>
    <property type="molecule type" value="Genomic_DNA"/>
</dbReference>
<sequence length="808" mass="87013">MLREALAARPGQPVPFDELIDAVWGDDKPSNPKGALRNLVQRLRATDQVVTEPAGYRLVLRKPGPHQLPADLPDFVGRTHEIEAALASTAPVLAITGPPGVGKTSLAVHVAHRLSERFADGQLYVNLRAFSPGAPVTPEQAVSRFLRALGAEDVPVELAEQTALYQRMTADRAVLVVIDNATRELIGPLLPAGPSCRVIVTSRTDLPEHEQIRVGVFDHGEAQELLAHLRIGGSRTERAELARLCGHLPLALRIAAANVAHGHLPDYLTELRGDDRLGVLEIEGDAAVWATFDLSYRAQSEAAQRLFRLLGHVPGPDFGVGAATALLGEDATAVLDRLVDANLVQRAGDRYSLHDLLRIFALRLAPPELGRLHDYYLVNADAAGRVLHPEFRRLALPPIADGVPRHDFGDSTEAVAWLEAERASVVAAILAAGDRPVAWLLADAMRAYFYFHSLLVDWVASAQAGLRAARGHRDRAAEAAMRGSLGLAHWRGGQFAQAQAEFEEGIALARELGDEQALGALLINAGIVHWECGRLDAAADALRESLRIIGENPPAVYNLSGIYMDLGPLDLAVSYARDVARLSAEQGISRGKAFAEGHLADAYILIGDVDRATEHLDALVPELDDPALGTVFVIRMFDTRALLDLERGRSAEAEAHAHRSLELAIECEDPKSEGDAHNTLGLAACAQGRADEAVSHHQQGLELCRKVGYLRGEVDALTGLAGAHRALGHLSEAFEHAVEAVTAAERGQLRVRQVPALAELAEIHRAMGDEEEAARTRSRALELARATGRQAWERKLAQPPANGGSTSS</sequence>
<dbReference type="Pfam" id="PF13424">
    <property type="entry name" value="TPR_12"/>
    <property type="match status" value="1"/>
</dbReference>
<evidence type="ECO:0000313" key="2">
    <source>
        <dbReference type="EMBL" id="GGU46176.1"/>
    </source>
</evidence>
<evidence type="ECO:0000259" key="1">
    <source>
        <dbReference type="SMART" id="SM00382"/>
    </source>
</evidence>
<dbReference type="Gene3D" id="1.10.10.10">
    <property type="entry name" value="Winged helix-like DNA-binding domain superfamily/Winged helix DNA-binding domain"/>
    <property type="match status" value="1"/>
</dbReference>
<dbReference type="SUPFAM" id="SSF48452">
    <property type="entry name" value="TPR-like"/>
    <property type="match status" value="2"/>
</dbReference>
<feature type="domain" description="AAA+ ATPase" evidence="1">
    <location>
        <begin position="89"/>
        <end position="232"/>
    </location>
</feature>
<dbReference type="Pfam" id="PF13401">
    <property type="entry name" value="AAA_22"/>
    <property type="match status" value="1"/>
</dbReference>
<keyword evidence="3" id="KW-1185">Reference proteome</keyword>
<dbReference type="PANTHER" id="PTHR47691">
    <property type="entry name" value="REGULATOR-RELATED"/>
    <property type="match status" value="1"/>
</dbReference>
<dbReference type="SMART" id="SM00382">
    <property type="entry name" value="AAA"/>
    <property type="match status" value="1"/>
</dbReference>
<dbReference type="Proteomes" id="UP000649573">
    <property type="component" value="Unassembled WGS sequence"/>
</dbReference>
<dbReference type="SUPFAM" id="SSF52540">
    <property type="entry name" value="P-loop containing nucleoside triphosphate hydrolases"/>
    <property type="match status" value="1"/>
</dbReference>
<dbReference type="InterPro" id="IPR036388">
    <property type="entry name" value="WH-like_DNA-bd_sf"/>
</dbReference>
<proteinExistence type="predicted"/>
<dbReference type="Gene3D" id="3.40.50.300">
    <property type="entry name" value="P-loop containing nucleotide triphosphate hydrolases"/>
    <property type="match status" value="1"/>
</dbReference>
<dbReference type="InterPro" id="IPR011990">
    <property type="entry name" value="TPR-like_helical_dom_sf"/>
</dbReference>
<dbReference type="PANTHER" id="PTHR47691:SF3">
    <property type="entry name" value="HTH-TYPE TRANSCRIPTIONAL REGULATOR RV0890C-RELATED"/>
    <property type="match status" value="1"/>
</dbReference>
<dbReference type="InterPro" id="IPR016032">
    <property type="entry name" value="Sig_transdc_resp-reg_C-effctor"/>
</dbReference>
<dbReference type="InterPro" id="IPR049945">
    <property type="entry name" value="AAA_22"/>
</dbReference>
<dbReference type="InterPro" id="IPR027417">
    <property type="entry name" value="P-loop_NTPase"/>
</dbReference>
<accession>A0ABQ2UQS2</accession>
<gene>
    <name evidence="2" type="ORF">GCM10010178_43510</name>
</gene>
<dbReference type="Gene3D" id="1.25.40.10">
    <property type="entry name" value="Tetratricopeptide repeat domain"/>
    <property type="match status" value="2"/>
</dbReference>
<organism evidence="2 3">
    <name type="scientific">Lentzea flava</name>
    <dbReference type="NCBI Taxonomy" id="103732"/>
    <lineage>
        <taxon>Bacteria</taxon>
        <taxon>Bacillati</taxon>
        <taxon>Actinomycetota</taxon>
        <taxon>Actinomycetes</taxon>
        <taxon>Pseudonocardiales</taxon>
        <taxon>Pseudonocardiaceae</taxon>
        <taxon>Lentzea</taxon>
    </lineage>
</organism>
<dbReference type="InterPro" id="IPR019734">
    <property type="entry name" value="TPR_rpt"/>
</dbReference>
<dbReference type="PRINTS" id="PR00364">
    <property type="entry name" value="DISEASERSIST"/>
</dbReference>
<dbReference type="SMART" id="SM00028">
    <property type="entry name" value="TPR"/>
    <property type="match status" value="5"/>
</dbReference>
<name>A0ABQ2UQS2_9PSEU</name>
<dbReference type="SUPFAM" id="SSF46894">
    <property type="entry name" value="C-terminal effector domain of the bipartite response regulators"/>
    <property type="match status" value="1"/>
</dbReference>
<evidence type="ECO:0000313" key="3">
    <source>
        <dbReference type="Proteomes" id="UP000649573"/>
    </source>
</evidence>
<comment type="caution">
    <text evidence="2">The sequence shown here is derived from an EMBL/GenBank/DDBJ whole genome shotgun (WGS) entry which is preliminary data.</text>
</comment>
<dbReference type="InterPro" id="IPR003593">
    <property type="entry name" value="AAA+_ATPase"/>
</dbReference>
<protein>
    <recommendedName>
        <fullName evidence="1">AAA+ ATPase domain-containing protein</fullName>
    </recommendedName>
</protein>
<reference evidence="3" key="1">
    <citation type="journal article" date="2019" name="Int. J. Syst. Evol. Microbiol.">
        <title>The Global Catalogue of Microorganisms (GCM) 10K type strain sequencing project: providing services to taxonomists for standard genome sequencing and annotation.</title>
        <authorList>
            <consortium name="The Broad Institute Genomics Platform"/>
            <consortium name="The Broad Institute Genome Sequencing Center for Infectious Disease"/>
            <person name="Wu L."/>
            <person name="Ma J."/>
        </authorList>
    </citation>
    <scope>NUCLEOTIDE SEQUENCE [LARGE SCALE GENOMIC DNA]</scope>
    <source>
        <strain evidence="3">JCM 3296</strain>
    </source>
</reference>